<evidence type="ECO:0000256" key="2">
    <source>
        <dbReference type="ARBA" id="ARBA00004613"/>
    </source>
</evidence>
<protein>
    <recommendedName>
        <fullName evidence="10">Endo-chitosanase</fullName>
        <ecNumber evidence="10">3.2.1.132</ecNumber>
    </recommendedName>
</protein>
<comment type="function">
    <text evidence="10">Chitosanase catalyzing the endo-type cleavage of chitosan, the deacylated form of chitin. Chitosanase may be crucial in the degradation of the deacetylated portion of chitin in the fungal cell wall.</text>
</comment>
<name>A0A177A6C9_9PEZI</name>
<comment type="catalytic activity">
    <reaction evidence="1 10">
        <text>Endohydrolysis of beta-(1-&gt;4)-linkages between D-glucosamine residues in a partly acetylated chitosan.</text>
        <dbReference type="EC" id="3.2.1.132"/>
    </reaction>
</comment>
<proteinExistence type="inferred from homology"/>
<dbReference type="EMBL" id="KV441399">
    <property type="protein sequence ID" value="OAF57687.2"/>
    <property type="molecule type" value="Genomic_DNA"/>
</dbReference>
<dbReference type="PANTHER" id="PTHR42061">
    <property type="entry name" value="ENDO-CHITOSANASE"/>
    <property type="match status" value="1"/>
</dbReference>
<reference evidence="11" key="1">
    <citation type="submission" date="2016-03" db="EMBL/GenBank/DDBJ databases">
        <title>Updated assembly of Pseudogymnoascus destructans, the fungus causing white-nose syndrome of bats.</title>
        <authorList>
            <person name="Palmer J.M."/>
            <person name="Drees K.P."/>
            <person name="Foster J.T."/>
            <person name="Lindner D.L."/>
        </authorList>
    </citation>
    <scope>NUCLEOTIDE SEQUENCE [LARGE SCALE GENOMIC DNA]</scope>
    <source>
        <strain evidence="11">20631-21</strain>
    </source>
</reference>
<evidence type="ECO:0000256" key="7">
    <source>
        <dbReference type="ARBA" id="ARBA00023277"/>
    </source>
</evidence>
<dbReference type="GeneID" id="36288553"/>
<dbReference type="eggNOG" id="ENOG502S39Y">
    <property type="taxonomic scope" value="Eukaryota"/>
</dbReference>
<dbReference type="Proteomes" id="UP000077154">
    <property type="component" value="Unassembled WGS sequence"/>
</dbReference>
<keyword evidence="7" id="KW-0119">Carbohydrate metabolism</keyword>
<evidence type="ECO:0000256" key="4">
    <source>
        <dbReference type="ARBA" id="ARBA00022525"/>
    </source>
</evidence>
<sequence length="242" mass="25466">MKYSLAAITVAASVASAYNLPNNLSQIYNKHKSGACSNKLASGFTDGSGPKTFGYCGDIKGAVFIHSSGNGGQYANMDIDCDGANRTGGKCANDPTGQGTTAFQSEVQALKVGIDDLDSNLHPYVVFGNEGRKPAFDPRKYGMEPLSVMAVVCNNQVFYGVWGDTNGETSVGEASISLADMCFPKEHLDGNSGHDQKDVLYIGFPGKAAVPSSSTKWNARNAKEFEDSIKAVGDKLVAGLKA</sequence>
<dbReference type="GO" id="GO:0000272">
    <property type="term" value="P:polysaccharide catabolic process"/>
    <property type="evidence" value="ECO:0007669"/>
    <property type="project" value="UniProtKB-KW"/>
</dbReference>
<dbReference type="AlphaFoldDB" id="A0A177A6C9"/>
<keyword evidence="8 10" id="KW-0326">Glycosidase</keyword>
<evidence type="ECO:0000256" key="8">
    <source>
        <dbReference type="ARBA" id="ARBA00023295"/>
    </source>
</evidence>
<accession>A0A177A6C9</accession>
<gene>
    <name evidence="11" type="ORF">VC83_05488</name>
</gene>
<organism evidence="11">
    <name type="scientific">Pseudogymnoascus destructans</name>
    <dbReference type="NCBI Taxonomy" id="655981"/>
    <lineage>
        <taxon>Eukaryota</taxon>
        <taxon>Fungi</taxon>
        <taxon>Dikarya</taxon>
        <taxon>Ascomycota</taxon>
        <taxon>Pezizomycotina</taxon>
        <taxon>Leotiomycetes</taxon>
        <taxon>Thelebolales</taxon>
        <taxon>Thelebolaceae</taxon>
        <taxon>Pseudogymnoascus</taxon>
    </lineage>
</organism>
<evidence type="ECO:0000256" key="5">
    <source>
        <dbReference type="ARBA" id="ARBA00022729"/>
    </source>
</evidence>
<evidence type="ECO:0000256" key="10">
    <source>
        <dbReference type="RuleBase" id="RU361208"/>
    </source>
</evidence>
<dbReference type="RefSeq" id="XP_024322975.1">
    <property type="nucleotide sequence ID" value="XM_024469109.1"/>
</dbReference>
<keyword evidence="9 10" id="KW-0624">Polysaccharide degradation</keyword>
<evidence type="ECO:0000256" key="9">
    <source>
        <dbReference type="ARBA" id="ARBA00023326"/>
    </source>
</evidence>
<evidence type="ECO:0000256" key="3">
    <source>
        <dbReference type="ARBA" id="ARBA00007799"/>
    </source>
</evidence>
<evidence type="ECO:0000256" key="6">
    <source>
        <dbReference type="ARBA" id="ARBA00022801"/>
    </source>
</evidence>
<dbReference type="VEuPathDB" id="FungiDB:GMDG_04107"/>
<comment type="similarity">
    <text evidence="3 10">Belongs to the glycosyl hydrolase 75 family.</text>
</comment>
<keyword evidence="5" id="KW-0732">Signal</keyword>
<dbReference type="PANTHER" id="PTHR42061:SF9">
    <property type="entry name" value="ENDO-CHITOSANASE"/>
    <property type="match status" value="1"/>
</dbReference>
<evidence type="ECO:0000256" key="1">
    <source>
        <dbReference type="ARBA" id="ARBA00000405"/>
    </source>
</evidence>
<dbReference type="InterPro" id="IPR009939">
    <property type="entry name" value="Chitosanase_fungal"/>
</dbReference>
<comment type="subcellular location">
    <subcellularLocation>
        <location evidence="2 10">Secreted</location>
    </subcellularLocation>
</comment>
<dbReference type="GO" id="GO:0005576">
    <property type="term" value="C:extracellular region"/>
    <property type="evidence" value="ECO:0007669"/>
    <property type="project" value="UniProtKB-SubCell"/>
</dbReference>
<dbReference type="Pfam" id="PF07335">
    <property type="entry name" value="Glyco_hydro_75"/>
    <property type="match status" value="1"/>
</dbReference>
<dbReference type="GO" id="GO:0016977">
    <property type="term" value="F:chitosanase activity"/>
    <property type="evidence" value="ECO:0007669"/>
    <property type="project" value="UniProtKB-EC"/>
</dbReference>
<dbReference type="OrthoDB" id="4756206at2759"/>
<keyword evidence="4" id="KW-0964">Secreted</keyword>
<dbReference type="EC" id="3.2.1.132" evidence="10"/>
<keyword evidence="6 10" id="KW-0378">Hydrolase</keyword>
<evidence type="ECO:0000313" key="11">
    <source>
        <dbReference type="EMBL" id="OAF57687.2"/>
    </source>
</evidence>